<evidence type="ECO:0000256" key="3">
    <source>
        <dbReference type="ARBA" id="ARBA00022481"/>
    </source>
</evidence>
<protein>
    <submittedName>
        <fullName evidence="6">Peptide chain release factor 1</fullName>
    </submittedName>
</protein>
<dbReference type="InterPro" id="IPR005139">
    <property type="entry name" value="PCRF"/>
</dbReference>
<comment type="function">
    <text evidence="1">Peptide chain release factor 1 directs the termination of translation in response to the peptide chain termination codons UAG and UAA.</text>
</comment>
<dbReference type="PANTHER" id="PTHR43804">
    <property type="entry name" value="LD18447P"/>
    <property type="match status" value="1"/>
</dbReference>
<evidence type="ECO:0000256" key="1">
    <source>
        <dbReference type="ARBA" id="ARBA00002986"/>
    </source>
</evidence>
<dbReference type="Gene3D" id="3.30.70.1660">
    <property type="match status" value="1"/>
</dbReference>
<evidence type="ECO:0000259" key="5">
    <source>
        <dbReference type="PROSITE" id="PS00745"/>
    </source>
</evidence>
<name>A0A2M8KWV1_9BACT</name>
<feature type="domain" description="Prokaryotic-type class I peptide chain release factors" evidence="5">
    <location>
        <begin position="122"/>
        <end position="138"/>
    </location>
</feature>
<evidence type="ECO:0000256" key="4">
    <source>
        <dbReference type="ARBA" id="ARBA00022917"/>
    </source>
</evidence>
<organism evidence="6 7">
    <name type="scientific">Candidatus Ryanbacteria bacterium CG10_big_fil_rev_8_21_14_0_10_43_42</name>
    <dbReference type="NCBI Taxonomy" id="1974864"/>
    <lineage>
        <taxon>Bacteria</taxon>
        <taxon>Candidatus Ryaniibacteriota</taxon>
    </lineage>
</organism>
<evidence type="ECO:0000313" key="7">
    <source>
        <dbReference type="Proteomes" id="UP000229098"/>
    </source>
</evidence>
<dbReference type="AlphaFoldDB" id="A0A2M8KWV1"/>
<dbReference type="InterPro" id="IPR045853">
    <property type="entry name" value="Pep_chain_release_fac_I_sf"/>
</dbReference>
<dbReference type="FunFam" id="3.30.70.1660:FF:000002">
    <property type="entry name" value="Peptide chain release factor 1"/>
    <property type="match status" value="1"/>
</dbReference>
<dbReference type="PROSITE" id="PS00745">
    <property type="entry name" value="RF_PROK_I"/>
    <property type="match status" value="1"/>
</dbReference>
<evidence type="ECO:0000313" key="6">
    <source>
        <dbReference type="EMBL" id="PJE64414.1"/>
    </source>
</evidence>
<reference evidence="7" key="1">
    <citation type="submission" date="2017-09" db="EMBL/GenBank/DDBJ databases">
        <title>Depth-based differentiation of microbial function through sediment-hosted aquifers and enrichment of novel symbionts in the deep terrestrial subsurface.</title>
        <authorList>
            <person name="Probst A.J."/>
            <person name="Ladd B."/>
            <person name="Jarett J.K."/>
            <person name="Geller-Mcgrath D.E."/>
            <person name="Sieber C.M.K."/>
            <person name="Emerson J.B."/>
            <person name="Anantharaman K."/>
            <person name="Thomas B.C."/>
            <person name="Malmstrom R."/>
            <person name="Stieglmeier M."/>
            <person name="Klingl A."/>
            <person name="Woyke T."/>
            <person name="Ryan C.M."/>
            <person name="Banfield J.F."/>
        </authorList>
    </citation>
    <scope>NUCLEOTIDE SEQUENCE [LARGE SCALE GENOMIC DNA]</scope>
</reference>
<keyword evidence="4" id="KW-0648">Protein biosynthesis</keyword>
<accession>A0A2M8KWV1</accession>
<gene>
    <name evidence="6" type="ORF">COU90_03125</name>
</gene>
<dbReference type="Pfam" id="PF03462">
    <property type="entry name" value="PCRF"/>
    <property type="match status" value="1"/>
</dbReference>
<dbReference type="GO" id="GO:0005737">
    <property type="term" value="C:cytoplasm"/>
    <property type="evidence" value="ECO:0007669"/>
    <property type="project" value="UniProtKB-ARBA"/>
</dbReference>
<dbReference type="SMART" id="SM00937">
    <property type="entry name" value="PCRF"/>
    <property type="match status" value="1"/>
</dbReference>
<keyword evidence="3" id="KW-0488">Methylation</keyword>
<dbReference type="Pfam" id="PF00472">
    <property type="entry name" value="RF-1"/>
    <property type="match status" value="1"/>
</dbReference>
<dbReference type="SUPFAM" id="SSF75620">
    <property type="entry name" value="Release factor"/>
    <property type="match status" value="1"/>
</dbReference>
<dbReference type="GO" id="GO:0003747">
    <property type="term" value="F:translation release factor activity"/>
    <property type="evidence" value="ECO:0007669"/>
    <property type="project" value="InterPro"/>
</dbReference>
<dbReference type="EMBL" id="PFEF01000006">
    <property type="protein sequence ID" value="PJE64414.1"/>
    <property type="molecule type" value="Genomic_DNA"/>
</dbReference>
<dbReference type="FunFam" id="3.30.160.20:FF:000004">
    <property type="entry name" value="Peptide chain release factor 1"/>
    <property type="match status" value="1"/>
</dbReference>
<dbReference type="PANTHER" id="PTHR43804:SF7">
    <property type="entry name" value="LD18447P"/>
    <property type="match status" value="1"/>
</dbReference>
<sequence length="245" mass="27871">MTRNSIIMEIRAGAGGNEAALFAYELAQMYMRHAEKKGWKLTKIDESGNDLGGYKEVVFAIRGENVYEDFKHESGVHRVQRVPKTEKSGRVHTSTISVAVLPEVEQAEMDIKPEDIEVTFSRAGGAGGQNVNKVETAVRILHKPTGIIVRSQAERSQTQNRERAMGILRAKVYEEEQRKNVGDVAQSRKDQIGTGDRSEKIRTYNFMQDRITDHRIKKNWHDIENVIAGDFEKIVKAFRKKQEDK</sequence>
<dbReference type="Proteomes" id="UP000229098">
    <property type="component" value="Unassembled WGS sequence"/>
</dbReference>
<proteinExistence type="inferred from homology"/>
<dbReference type="Gene3D" id="3.30.160.20">
    <property type="match status" value="1"/>
</dbReference>
<evidence type="ECO:0000256" key="2">
    <source>
        <dbReference type="ARBA" id="ARBA00010835"/>
    </source>
</evidence>
<dbReference type="InterPro" id="IPR000352">
    <property type="entry name" value="Pep_chain_release_fac_I"/>
</dbReference>
<comment type="caution">
    <text evidence="6">The sequence shown here is derived from an EMBL/GenBank/DDBJ whole genome shotgun (WGS) entry which is preliminary data.</text>
</comment>
<comment type="similarity">
    <text evidence="2">Belongs to the prokaryotic/mitochondrial release factor family.</text>
</comment>
<dbReference type="InterPro" id="IPR050057">
    <property type="entry name" value="Prokaryotic/Mito_RF"/>
</dbReference>